<dbReference type="AlphaFoldDB" id="A0A6G6W9I3"/>
<dbReference type="PANTHER" id="PTHR43244:SF1">
    <property type="entry name" value="5,10-METHYLENETETRAHYDROMETHANOPTERIN REDUCTASE"/>
    <property type="match status" value="1"/>
</dbReference>
<organism evidence="3 4">
    <name type="scientific">Nocardioides anomalus</name>
    <dbReference type="NCBI Taxonomy" id="2712223"/>
    <lineage>
        <taxon>Bacteria</taxon>
        <taxon>Bacillati</taxon>
        <taxon>Actinomycetota</taxon>
        <taxon>Actinomycetes</taxon>
        <taxon>Propionibacteriales</taxon>
        <taxon>Nocardioidaceae</taxon>
        <taxon>Nocardioides</taxon>
    </lineage>
</organism>
<dbReference type="SUPFAM" id="SSF51679">
    <property type="entry name" value="Bacterial luciferase-like"/>
    <property type="match status" value="1"/>
</dbReference>
<protein>
    <submittedName>
        <fullName evidence="3">LLM class flavin-dependent oxidoreductase</fullName>
    </submittedName>
</protein>
<dbReference type="InterPro" id="IPR011251">
    <property type="entry name" value="Luciferase-like_dom"/>
</dbReference>
<evidence type="ECO:0000313" key="4">
    <source>
        <dbReference type="Proteomes" id="UP000502996"/>
    </source>
</evidence>
<dbReference type="GO" id="GO:0016705">
    <property type="term" value="F:oxidoreductase activity, acting on paired donors, with incorporation or reduction of molecular oxygen"/>
    <property type="evidence" value="ECO:0007669"/>
    <property type="project" value="InterPro"/>
</dbReference>
<gene>
    <name evidence="3" type="ORF">G5V58_03785</name>
</gene>
<dbReference type="RefSeq" id="WP_165228899.1">
    <property type="nucleotide sequence ID" value="NZ_CP049257.1"/>
</dbReference>
<reference evidence="3 4" key="1">
    <citation type="submission" date="2020-02" db="EMBL/GenBank/DDBJ databases">
        <title>Full genome sequence of Nocardioides sp. R-3366.</title>
        <authorList>
            <person name="Im W.-T."/>
        </authorList>
    </citation>
    <scope>NUCLEOTIDE SEQUENCE [LARGE SCALE GENOMIC DNA]</scope>
    <source>
        <strain evidence="3 4">R-3366</strain>
    </source>
</reference>
<keyword evidence="1" id="KW-0560">Oxidoreductase</keyword>
<dbReference type="CDD" id="cd01097">
    <property type="entry name" value="Tetrahydromethanopterin_reductase"/>
    <property type="match status" value="1"/>
</dbReference>
<dbReference type="PANTHER" id="PTHR43244">
    <property type="match status" value="1"/>
</dbReference>
<dbReference type="InterPro" id="IPR036661">
    <property type="entry name" value="Luciferase-like_sf"/>
</dbReference>
<dbReference type="Pfam" id="PF00296">
    <property type="entry name" value="Bac_luciferase"/>
    <property type="match status" value="1"/>
</dbReference>
<dbReference type="Proteomes" id="UP000502996">
    <property type="component" value="Chromosome"/>
</dbReference>
<keyword evidence="4" id="KW-1185">Reference proteome</keyword>
<sequence length="329" mass="35114">MRTSLRLNNDLSPAEFCALAEAAEAAGFDQLWVSDDLMLHSATVLLTAAATRTSRIALGCGIFNPYTVHPAELAMTAASLHELSGGRFRLGLAAGAKQFLEWVGIEQRRPLAVTRDAVTAVRALLRHELVDLPGWTDQARLRTAVADVPIYLGAMSPKMLELAGEVADGALPLLYPPEHFPTAKAHIETGLARAGRNPADFDLPACVWLSLDRDRARAEAALADKIAYYGSAFSPYLLERAGLTRADFAEIDAAGAAGDHDRARSLVDARMLRLGIAGDVEDVLLRCRWLVDRGATHLSFGPPLGPDPRAAVELLGAEVLPALGSGEPG</sequence>
<proteinExistence type="predicted"/>
<dbReference type="InterPro" id="IPR050564">
    <property type="entry name" value="F420-G6PD/mer"/>
</dbReference>
<feature type="domain" description="Luciferase-like" evidence="2">
    <location>
        <begin position="12"/>
        <end position="297"/>
    </location>
</feature>
<accession>A0A6G6W9I3</accession>
<dbReference type="Gene3D" id="3.20.20.30">
    <property type="entry name" value="Luciferase-like domain"/>
    <property type="match status" value="1"/>
</dbReference>
<dbReference type="KEGG" id="nano:G5V58_03785"/>
<evidence type="ECO:0000313" key="3">
    <source>
        <dbReference type="EMBL" id="QIG42011.1"/>
    </source>
</evidence>
<evidence type="ECO:0000259" key="2">
    <source>
        <dbReference type="Pfam" id="PF00296"/>
    </source>
</evidence>
<evidence type="ECO:0000256" key="1">
    <source>
        <dbReference type="ARBA" id="ARBA00023002"/>
    </source>
</evidence>
<name>A0A6G6W9I3_9ACTN</name>
<dbReference type="EMBL" id="CP049257">
    <property type="protein sequence ID" value="QIG42011.1"/>
    <property type="molecule type" value="Genomic_DNA"/>
</dbReference>